<sequence>RIGQAVTSVIQHREKSLILRHQPPFFGKYKVGYMDDGRIVAIDVTYYCNAGHRPDESFQVLTTSLLSAQNAYNIPNSRCTVVPCKTNLPSKKFYSGYGFALAAMLTEIWIDTVADRCGVPHEKVRQLNLHKEHSEMPFKGEFDAISILDCWNECLQKSSYHQRRAAAVESNKEYTWKKRGFSIIPVMFPAGLITNFFSQVCILSDLKNRRACL</sequence>
<dbReference type="GO" id="GO:0005506">
    <property type="term" value="F:iron ion binding"/>
    <property type="evidence" value="ECO:0007669"/>
    <property type="project" value="InterPro"/>
</dbReference>
<reference evidence="3" key="1">
    <citation type="journal article" date="2017" name="Nat. Commun.">
        <title>The North American bullfrog draft genome provides insight into hormonal regulation of long noncoding RNA.</title>
        <authorList>
            <person name="Hammond S.A."/>
            <person name="Warren R.L."/>
            <person name="Vandervalk B.P."/>
            <person name="Kucuk E."/>
            <person name="Khan H."/>
            <person name="Gibb E.A."/>
            <person name="Pandoh P."/>
            <person name="Kirk H."/>
            <person name="Zhao Y."/>
            <person name="Jones M."/>
            <person name="Mungall A.J."/>
            <person name="Coope R."/>
            <person name="Pleasance S."/>
            <person name="Moore R.A."/>
            <person name="Holt R.A."/>
            <person name="Round J.M."/>
            <person name="Ohora S."/>
            <person name="Walle B.V."/>
            <person name="Veldhoen N."/>
            <person name="Helbing C.C."/>
            <person name="Birol I."/>
        </authorList>
    </citation>
    <scope>NUCLEOTIDE SEQUENCE [LARGE SCALE GENOMIC DNA]</scope>
</reference>
<proteinExistence type="predicted"/>
<feature type="domain" description="Aldehyde oxidase/xanthine dehydrogenase first molybdopterin binding" evidence="1">
    <location>
        <begin position="2"/>
        <end position="129"/>
    </location>
</feature>
<evidence type="ECO:0000313" key="3">
    <source>
        <dbReference type="Proteomes" id="UP000228934"/>
    </source>
</evidence>
<keyword evidence="3" id="KW-1185">Reference proteome</keyword>
<dbReference type="EMBL" id="KV956912">
    <property type="protein sequence ID" value="PIO24195.1"/>
    <property type="molecule type" value="Genomic_DNA"/>
</dbReference>
<name>A0A2G9R8S9_AQUCT</name>
<dbReference type="InterPro" id="IPR037165">
    <property type="entry name" value="AldOxase/xan_DH_Mopterin-bd_sf"/>
</dbReference>
<dbReference type="Gene3D" id="3.30.365.10">
    <property type="entry name" value="Aldehyde oxidase/xanthine dehydrogenase, molybdopterin binding domain"/>
    <property type="match status" value="3"/>
</dbReference>
<dbReference type="InterPro" id="IPR008274">
    <property type="entry name" value="AldOxase/xan_DH_MoCoBD1"/>
</dbReference>
<dbReference type="AlphaFoldDB" id="A0A2G9R8S9"/>
<dbReference type="InterPro" id="IPR016208">
    <property type="entry name" value="Ald_Oxase/xanthine_DH-like"/>
</dbReference>
<dbReference type="SUPFAM" id="SSF56003">
    <property type="entry name" value="Molybdenum cofactor-binding domain"/>
    <property type="match status" value="1"/>
</dbReference>
<dbReference type="OrthoDB" id="9890660at2759"/>
<dbReference type="PANTHER" id="PTHR45444">
    <property type="entry name" value="XANTHINE DEHYDROGENASE"/>
    <property type="match status" value="1"/>
</dbReference>
<accession>A0A2G9R8S9</accession>
<dbReference type="GO" id="GO:0016491">
    <property type="term" value="F:oxidoreductase activity"/>
    <property type="evidence" value="ECO:0007669"/>
    <property type="project" value="InterPro"/>
</dbReference>
<dbReference type="Proteomes" id="UP000228934">
    <property type="component" value="Unassembled WGS sequence"/>
</dbReference>
<organism evidence="2 3">
    <name type="scientific">Aquarana catesbeiana</name>
    <name type="common">American bullfrog</name>
    <name type="synonym">Rana catesbeiana</name>
    <dbReference type="NCBI Taxonomy" id="8400"/>
    <lineage>
        <taxon>Eukaryota</taxon>
        <taxon>Metazoa</taxon>
        <taxon>Chordata</taxon>
        <taxon>Craniata</taxon>
        <taxon>Vertebrata</taxon>
        <taxon>Euteleostomi</taxon>
        <taxon>Amphibia</taxon>
        <taxon>Batrachia</taxon>
        <taxon>Anura</taxon>
        <taxon>Neobatrachia</taxon>
        <taxon>Ranoidea</taxon>
        <taxon>Ranidae</taxon>
        <taxon>Aquarana</taxon>
    </lineage>
</organism>
<evidence type="ECO:0000313" key="2">
    <source>
        <dbReference type="EMBL" id="PIO24195.1"/>
    </source>
</evidence>
<gene>
    <name evidence="2" type="ORF">AB205_0012770</name>
</gene>
<feature type="non-terminal residue" evidence="2">
    <location>
        <position position="1"/>
    </location>
</feature>
<dbReference type="PANTHER" id="PTHR45444:SF3">
    <property type="entry name" value="XANTHINE DEHYDROGENASE"/>
    <property type="match status" value="1"/>
</dbReference>
<protein>
    <recommendedName>
        <fullName evidence="1">Aldehyde oxidase/xanthine dehydrogenase first molybdopterin binding domain-containing protein</fullName>
    </recommendedName>
</protein>
<dbReference type="Pfam" id="PF02738">
    <property type="entry name" value="MoCoBD_1"/>
    <property type="match status" value="1"/>
</dbReference>
<evidence type="ECO:0000259" key="1">
    <source>
        <dbReference type="Pfam" id="PF02738"/>
    </source>
</evidence>